<evidence type="ECO:0000313" key="2">
    <source>
        <dbReference type="Proteomes" id="UP000297595"/>
    </source>
</evidence>
<evidence type="ECO:0000313" key="1">
    <source>
        <dbReference type="EMBL" id="TGJ69400.1"/>
    </source>
</evidence>
<dbReference type="EMBL" id="SOZJ01000003">
    <property type="protein sequence ID" value="TGJ69400.1"/>
    <property type="molecule type" value="Genomic_DNA"/>
</dbReference>
<name>A0A8H2DYM3_ORBOL</name>
<dbReference type="AlphaFoldDB" id="A0A8H2DYM3"/>
<reference evidence="1 2" key="1">
    <citation type="submission" date="2019-03" db="EMBL/GenBank/DDBJ databases">
        <title>Nematode-trapping fungi genome.</title>
        <authorList>
            <person name="Vidal-Diez De Ulzurrun G."/>
        </authorList>
    </citation>
    <scope>NUCLEOTIDE SEQUENCE [LARGE SCALE GENOMIC DNA]</scope>
    <source>
        <strain evidence="1 2">TWF154</strain>
    </source>
</reference>
<organism evidence="1 2">
    <name type="scientific">Orbilia oligospora</name>
    <name type="common">Nematode-trapping fungus</name>
    <name type="synonym">Arthrobotrys oligospora</name>
    <dbReference type="NCBI Taxonomy" id="2813651"/>
    <lineage>
        <taxon>Eukaryota</taxon>
        <taxon>Fungi</taxon>
        <taxon>Dikarya</taxon>
        <taxon>Ascomycota</taxon>
        <taxon>Pezizomycotina</taxon>
        <taxon>Orbiliomycetes</taxon>
        <taxon>Orbiliales</taxon>
        <taxon>Orbiliaceae</taxon>
        <taxon>Orbilia</taxon>
    </lineage>
</organism>
<comment type="caution">
    <text evidence="1">The sequence shown here is derived from an EMBL/GenBank/DDBJ whole genome shotgun (WGS) entry which is preliminary data.</text>
</comment>
<sequence>MDTKKFIEDAKRYDNFQSISSPCYACTVPRVTYIHSITLCTRKRDNDATRNQNQNRTGLNGWDGGKGMIQASYSLITLVYE</sequence>
<protein>
    <submittedName>
        <fullName evidence="1">Uncharacterized protein</fullName>
    </submittedName>
</protein>
<proteinExistence type="predicted"/>
<accession>A0A8H2DYM3</accession>
<dbReference type="Proteomes" id="UP000297595">
    <property type="component" value="Unassembled WGS sequence"/>
</dbReference>
<gene>
    <name evidence="1" type="ORF">EYR41_005446</name>
</gene>